<dbReference type="AlphaFoldDB" id="A0A1F4YGX5"/>
<evidence type="ECO:0000313" key="1">
    <source>
        <dbReference type="EMBL" id="OGC93245.1"/>
    </source>
</evidence>
<sequence>MFNRPGAPSEPLPLDENTAKIAIDQLRGRQASLPKAAEAVQAETALEQIRSTLLRGGGDPARPPTIAEVASAQLHQTGPDTRGQSTTGVGLEERRAAHVQASLGTQPKLYVTPSAHKEAMAQHALRNLKGK</sequence>
<dbReference type="Proteomes" id="UP000178176">
    <property type="component" value="Unassembled WGS sequence"/>
</dbReference>
<evidence type="ECO:0000313" key="2">
    <source>
        <dbReference type="Proteomes" id="UP000178176"/>
    </source>
</evidence>
<name>A0A1F4YGX5_9BACT</name>
<comment type="caution">
    <text evidence="1">The sequence shown here is derived from an EMBL/GenBank/DDBJ whole genome shotgun (WGS) entry which is preliminary data.</text>
</comment>
<reference evidence="1 2" key="1">
    <citation type="journal article" date="2016" name="Nat. Commun.">
        <title>Thousands of microbial genomes shed light on interconnected biogeochemical processes in an aquifer system.</title>
        <authorList>
            <person name="Anantharaman K."/>
            <person name="Brown C.T."/>
            <person name="Hug L.A."/>
            <person name="Sharon I."/>
            <person name="Castelle C.J."/>
            <person name="Probst A.J."/>
            <person name="Thomas B.C."/>
            <person name="Singh A."/>
            <person name="Wilkins M.J."/>
            <person name="Karaoz U."/>
            <person name="Brodie E.L."/>
            <person name="Williams K.H."/>
            <person name="Hubbard S.S."/>
            <person name="Banfield J.F."/>
        </authorList>
    </citation>
    <scope>NUCLEOTIDE SEQUENCE [LARGE SCALE GENOMIC DNA]</scope>
</reference>
<organism evidence="1 2">
    <name type="scientific">Candidatus Amesbacteria bacterium RIFCSPHIGHO2_01_FULL_48_32b</name>
    <dbReference type="NCBI Taxonomy" id="1797253"/>
    <lineage>
        <taxon>Bacteria</taxon>
        <taxon>Candidatus Amesiibacteriota</taxon>
    </lineage>
</organism>
<dbReference type="EMBL" id="MEXH01000001">
    <property type="protein sequence ID" value="OGC93245.1"/>
    <property type="molecule type" value="Genomic_DNA"/>
</dbReference>
<accession>A0A1F4YGX5</accession>
<proteinExistence type="predicted"/>
<protein>
    <submittedName>
        <fullName evidence="1">Uncharacterized protein</fullName>
    </submittedName>
</protein>
<gene>
    <name evidence="1" type="ORF">A2876_05065</name>
</gene>